<dbReference type="Pfam" id="PF00884">
    <property type="entry name" value="Sulfatase"/>
    <property type="match status" value="1"/>
</dbReference>
<reference evidence="7 8" key="1">
    <citation type="submission" date="2019-02" db="EMBL/GenBank/DDBJ databases">
        <title>Deep-cultivation of Planctomycetes and their phenomic and genomic characterization uncovers novel biology.</title>
        <authorList>
            <person name="Wiegand S."/>
            <person name="Jogler M."/>
            <person name="Boedeker C."/>
            <person name="Pinto D."/>
            <person name="Vollmers J."/>
            <person name="Rivas-Marin E."/>
            <person name="Kohn T."/>
            <person name="Peeters S.H."/>
            <person name="Heuer A."/>
            <person name="Rast P."/>
            <person name="Oberbeckmann S."/>
            <person name="Bunk B."/>
            <person name="Jeske O."/>
            <person name="Meyerdierks A."/>
            <person name="Storesund J.E."/>
            <person name="Kallscheuer N."/>
            <person name="Luecker S."/>
            <person name="Lage O.M."/>
            <person name="Pohl T."/>
            <person name="Merkel B.J."/>
            <person name="Hornburger P."/>
            <person name="Mueller R.-W."/>
            <person name="Bruemmer F."/>
            <person name="Labrenz M."/>
            <person name="Spormann A.M."/>
            <person name="Op Den Camp H."/>
            <person name="Overmann J."/>
            <person name="Amann R."/>
            <person name="Jetten M.S.M."/>
            <person name="Mascher T."/>
            <person name="Medema M.H."/>
            <person name="Devos D.P."/>
            <person name="Kaster A.-K."/>
            <person name="Ovreas L."/>
            <person name="Rohde M."/>
            <person name="Galperin M.Y."/>
            <person name="Jogler C."/>
        </authorList>
    </citation>
    <scope>NUCLEOTIDE SEQUENCE [LARGE SCALE GENOMIC DNA]</scope>
    <source>
        <strain evidence="7 8">Pla144</strain>
    </source>
</reference>
<evidence type="ECO:0000313" key="8">
    <source>
        <dbReference type="Proteomes" id="UP000318437"/>
    </source>
</evidence>
<dbReference type="Proteomes" id="UP000318437">
    <property type="component" value="Unassembled WGS sequence"/>
</dbReference>
<dbReference type="InterPro" id="IPR047115">
    <property type="entry name" value="ARSB"/>
</dbReference>
<sequence>MVSHLSKHFAGLVLVYPIESAGSLHYFVLYIIAFSSAAFNGEVRAVSPRPNVVILLADDLGWNDVSYHGSEIQTPHIDRLVESGACLDQFYVQPICSPTRTALMTGRYPMRSGMHARVVRPWHTKGLPLEERLLPEALRDAGYSTAICGKWHLGMADPAYLPLARGFDHQYGHIGGHIDYFKHTYYGALDWHRDQIPLQENGYTTELIADEAVKILKEHDLKKPLFLLVSFNAPHSPQQVPNQYLLRNKHITNKRRQTYAGMVSCMDDMIGRIVDTLGELGLRENTLIFFCSDNGGATNTAANNEPLRGHKGQLYEGGIRVPAAAVWRDVISPGTIIDEPLHIVDIYPTLICLAGGTLKQPLPIDGRDAWLTIAEGASSPHEAILFNALGRQGAIRQGNWKLVRNGMKASQPPVIELFDLSKDPNEKQNVATQQLQKVAELTMLLDEFSRVEVEPDGLEPNEPADFRAPEVWDFSSSSIKAVSKAFSRATNTKH</sequence>
<dbReference type="RefSeq" id="WP_146453132.1">
    <property type="nucleotide sequence ID" value="NZ_SJPS01000014.1"/>
</dbReference>
<dbReference type="PANTHER" id="PTHR10342:SF274">
    <property type="entry name" value="ARYLSULFATASE B"/>
    <property type="match status" value="1"/>
</dbReference>
<organism evidence="7 8">
    <name type="scientific">Bythopirellula polymerisocia</name>
    <dbReference type="NCBI Taxonomy" id="2528003"/>
    <lineage>
        <taxon>Bacteria</taxon>
        <taxon>Pseudomonadati</taxon>
        <taxon>Planctomycetota</taxon>
        <taxon>Planctomycetia</taxon>
        <taxon>Pirellulales</taxon>
        <taxon>Lacipirellulaceae</taxon>
        <taxon>Bythopirellula</taxon>
    </lineage>
</organism>
<dbReference type="Gene3D" id="3.30.1120.10">
    <property type="match status" value="1"/>
</dbReference>
<keyword evidence="3 7" id="KW-0378">Hydrolase</keyword>
<keyword evidence="2" id="KW-0479">Metal-binding</keyword>
<evidence type="ECO:0000256" key="1">
    <source>
        <dbReference type="ARBA" id="ARBA00008779"/>
    </source>
</evidence>
<evidence type="ECO:0000256" key="5">
    <source>
        <dbReference type="ARBA" id="ARBA00023180"/>
    </source>
</evidence>
<dbReference type="PANTHER" id="PTHR10342">
    <property type="entry name" value="ARYLSULFATASE"/>
    <property type="match status" value="1"/>
</dbReference>
<proteinExistence type="inferred from homology"/>
<dbReference type="Gene3D" id="3.40.720.10">
    <property type="entry name" value="Alkaline Phosphatase, subunit A"/>
    <property type="match status" value="1"/>
</dbReference>
<keyword evidence="4" id="KW-0106">Calcium</keyword>
<accession>A0A5C6C9C8</accession>
<evidence type="ECO:0000313" key="7">
    <source>
        <dbReference type="EMBL" id="TWU20758.1"/>
    </source>
</evidence>
<comment type="caution">
    <text evidence="7">The sequence shown here is derived from an EMBL/GenBank/DDBJ whole genome shotgun (WGS) entry which is preliminary data.</text>
</comment>
<gene>
    <name evidence="7" type="primary">atsA_42</name>
    <name evidence="7" type="ORF">Pla144_49250</name>
</gene>
<dbReference type="SUPFAM" id="SSF53649">
    <property type="entry name" value="Alkaline phosphatase-like"/>
    <property type="match status" value="1"/>
</dbReference>
<dbReference type="GO" id="GO:0046872">
    <property type="term" value="F:metal ion binding"/>
    <property type="evidence" value="ECO:0007669"/>
    <property type="project" value="UniProtKB-KW"/>
</dbReference>
<dbReference type="CDD" id="cd16029">
    <property type="entry name" value="4-S"/>
    <property type="match status" value="1"/>
</dbReference>
<dbReference type="AlphaFoldDB" id="A0A5C6C9C8"/>
<dbReference type="InterPro" id="IPR000917">
    <property type="entry name" value="Sulfatase_N"/>
</dbReference>
<dbReference type="InterPro" id="IPR017850">
    <property type="entry name" value="Alkaline_phosphatase_core_sf"/>
</dbReference>
<dbReference type="EMBL" id="SJPS01000014">
    <property type="protein sequence ID" value="TWU20758.1"/>
    <property type="molecule type" value="Genomic_DNA"/>
</dbReference>
<name>A0A5C6C9C8_9BACT</name>
<comment type="similarity">
    <text evidence="1">Belongs to the sulfatase family.</text>
</comment>
<keyword evidence="5" id="KW-0325">Glycoprotein</keyword>
<evidence type="ECO:0000256" key="3">
    <source>
        <dbReference type="ARBA" id="ARBA00022801"/>
    </source>
</evidence>
<feature type="domain" description="Sulfatase N-terminal" evidence="6">
    <location>
        <begin position="50"/>
        <end position="355"/>
    </location>
</feature>
<evidence type="ECO:0000259" key="6">
    <source>
        <dbReference type="Pfam" id="PF00884"/>
    </source>
</evidence>
<dbReference type="PROSITE" id="PS00523">
    <property type="entry name" value="SULFATASE_1"/>
    <property type="match status" value="1"/>
</dbReference>
<evidence type="ECO:0000256" key="4">
    <source>
        <dbReference type="ARBA" id="ARBA00022837"/>
    </source>
</evidence>
<dbReference type="GO" id="GO:0004065">
    <property type="term" value="F:arylsulfatase activity"/>
    <property type="evidence" value="ECO:0007669"/>
    <property type="project" value="UniProtKB-EC"/>
</dbReference>
<protein>
    <submittedName>
        <fullName evidence="7">Arylsulfatase</fullName>
        <ecNumber evidence="7">3.1.6.1</ecNumber>
    </submittedName>
</protein>
<keyword evidence="8" id="KW-1185">Reference proteome</keyword>
<dbReference type="InterPro" id="IPR024607">
    <property type="entry name" value="Sulfatase_CS"/>
</dbReference>
<dbReference type="EC" id="3.1.6.1" evidence="7"/>
<dbReference type="OrthoDB" id="9783154at2"/>
<evidence type="ECO:0000256" key="2">
    <source>
        <dbReference type="ARBA" id="ARBA00022723"/>
    </source>
</evidence>